<reference evidence="3 4" key="1">
    <citation type="submission" date="2020-11" db="EMBL/GenBank/DDBJ databases">
        <title>Enhanced detection system for hospital associated transmission using whole genome sequencing surveillance.</title>
        <authorList>
            <person name="Harrison L.H."/>
            <person name="Van Tyne D."/>
            <person name="Marsh J.W."/>
            <person name="Griffith M.P."/>
            <person name="Snyder D.J."/>
            <person name="Cooper V.S."/>
            <person name="Mustapha M."/>
        </authorList>
    </citation>
    <scope>NUCLEOTIDE SEQUENCE [LARGE SCALE GENOMIC DNA]</scope>
    <source>
        <strain evidence="3 4">PR00075</strain>
    </source>
</reference>
<keyword evidence="2" id="KW-0812">Transmembrane</keyword>
<dbReference type="Proteomes" id="UP000614721">
    <property type="component" value="Unassembled WGS sequence"/>
</dbReference>
<protein>
    <submittedName>
        <fullName evidence="3">Lysis protein</fullName>
    </submittedName>
</protein>
<evidence type="ECO:0000313" key="3">
    <source>
        <dbReference type="EMBL" id="MBG2877894.1"/>
    </source>
</evidence>
<keyword evidence="1" id="KW-0175">Coiled coil</keyword>
<accession>A0ABS0IPH2</accession>
<organism evidence="3 4">
    <name type="scientific">Proteus alimentorum</name>
    <dbReference type="NCBI Taxonomy" id="1973495"/>
    <lineage>
        <taxon>Bacteria</taxon>
        <taxon>Pseudomonadati</taxon>
        <taxon>Pseudomonadota</taxon>
        <taxon>Gammaproteobacteria</taxon>
        <taxon>Enterobacterales</taxon>
        <taxon>Morganellaceae</taxon>
        <taxon>Proteus</taxon>
    </lineage>
</organism>
<feature type="transmembrane region" description="Helical" evidence="2">
    <location>
        <begin position="6"/>
        <end position="23"/>
    </location>
</feature>
<name>A0ABS0IPH2_9GAMM</name>
<comment type="caution">
    <text evidence="3">The sequence shown here is derived from an EMBL/GenBank/DDBJ whole genome shotgun (WGS) entry which is preliminary data.</text>
</comment>
<sequence length="149" mass="17304">MNYLSKIMVIAILCLGIGLLWLIDKNKLLKQEYNNINQSLILQIAENKDYQLRINQLNQLDNRHLQELDHAKKEIDQLRDSSERTPERVYIKAECPKVPASSTAGLVDANTARPTDTAIRNYWVLRERIAQSEQIILGLQDYIRQECIQ</sequence>
<evidence type="ECO:0000313" key="4">
    <source>
        <dbReference type="Proteomes" id="UP000614721"/>
    </source>
</evidence>
<proteinExistence type="predicted"/>
<dbReference type="EMBL" id="JADSJP010000001">
    <property type="protein sequence ID" value="MBG2877894.1"/>
    <property type="molecule type" value="Genomic_DNA"/>
</dbReference>
<keyword evidence="4" id="KW-1185">Reference proteome</keyword>
<gene>
    <name evidence="3" type="ORF">I4902_01250</name>
</gene>
<dbReference type="InterPro" id="IPR004929">
    <property type="entry name" value="I-spanin"/>
</dbReference>
<dbReference type="RefSeq" id="WP_196565867.1">
    <property type="nucleotide sequence ID" value="NZ_JADRYY010000001.1"/>
</dbReference>
<keyword evidence="2" id="KW-0472">Membrane</keyword>
<dbReference type="Pfam" id="PF03245">
    <property type="entry name" value="Phage_lysis"/>
    <property type="match status" value="1"/>
</dbReference>
<evidence type="ECO:0000256" key="1">
    <source>
        <dbReference type="SAM" id="Coils"/>
    </source>
</evidence>
<feature type="coiled-coil region" evidence="1">
    <location>
        <begin position="54"/>
        <end position="81"/>
    </location>
</feature>
<evidence type="ECO:0000256" key="2">
    <source>
        <dbReference type="SAM" id="Phobius"/>
    </source>
</evidence>
<keyword evidence="2" id="KW-1133">Transmembrane helix</keyword>